<feature type="coiled-coil region" evidence="2">
    <location>
        <begin position="78"/>
        <end position="105"/>
    </location>
</feature>
<dbReference type="EMBL" id="MK072251">
    <property type="protein sequence ID" value="AYV80882.1"/>
    <property type="molecule type" value="Genomic_DNA"/>
</dbReference>
<evidence type="ECO:0000256" key="1">
    <source>
        <dbReference type="PROSITE-ProRule" id="PRU00042"/>
    </source>
</evidence>
<name>A0A3G5A118_9VIRU</name>
<evidence type="ECO:0000259" key="3">
    <source>
        <dbReference type="PROSITE" id="PS50157"/>
    </source>
</evidence>
<proteinExistence type="predicted"/>
<dbReference type="GO" id="GO:0008270">
    <property type="term" value="F:zinc ion binding"/>
    <property type="evidence" value="ECO:0007669"/>
    <property type="project" value="UniProtKB-KW"/>
</dbReference>
<keyword evidence="2" id="KW-0175">Coiled coil</keyword>
<accession>A0A3G5A118</accession>
<dbReference type="PROSITE" id="PS50157">
    <property type="entry name" value="ZINC_FINGER_C2H2_2"/>
    <property type="match status" value="1"/>
</dbReference>
<dbReference type="Gene3D" id="3.30.160.60">
    <property type="entry name" value="Classic Zinc Finger"/>
    <property type="match status" value="1"/>
</dbReference>
<protein>
    <submittedName>
        <fullName evidence="4">Zinc finger protein</fullName>
    </submittedName>
</protein>
<gene>
    <name evidence="4" type="ORF">Harvfovirus9_12</name>
</gene>
<reference evidence="4" key="1">
    <citation type="submission" date="2018-10" db="EMBL/GenBank/DDBJ databases">
        <title>Hidden diversity of soil giant viruses.</title>
        <authorList>
            <person name="Schulz F."/>
            <person name="Alteio L."/>
            <person name="Goudeau D."/>
            <person name="Ryan E.M."/>
            <person name="Malmstrom R.R."/>
            <person name="Blanchard J."/>
            <person name="Woyke T."/>
        </authorList>
    </citation>
    <scope>NUCLEOTIDE SEQUENCE</scope>
    <source>
        <strain evidence="4">HAV1</strain>
    </source>
</reference>
<feature type="domain" description="C2H2-type" evidence="3">
    <location>
        <begin position="42"/>
        <end position="61"/>
    </location>
</feature>
<evidence type="ECO:0000313" key="4">
    <source>
        <dbReference type="EMBL" id="AYV80882.1"/>
    </source>
</evidence>
<sequence>MKFKCIECDYECDARSNFDKHEKTEKHILRTKKLDDIDGKVFECSKCFAKFSHSSSLSRHKTACNNKALVQKGNDQQINLLLEQIKEYKNELFKKNEKCEQLREEKYIAIENLRKDKDAEIKKILSDKEAEIKKILSDKDAEIKRLMDRLYEEKVSEVKELKNNVNSMSTSNDKVKISAFGYVKKYYKNSPAIKNFEDAELLGEDDSKIIENAIFALRHKKLHVYVGDVLIKVYKKDDLNMQSLWSSDTNRLAYLMRTKRNEEIDWIKDDRGIKTGALLITPALNYIRSAAVNYLPKLAKEMTFENNMEKLDQQLLCVNLIKEIDNTLTSQILKYIAPSFKLNISSPTKKYIENNKDLMEAKNSDSTTIYVDQGEEEIDEGPDEKIEIIND</sequence>
<dbReference type="InterPro" id="IPR013087">
    <property type="entry name" value="Znf_C2H2_type"/>
</dbReference>
<organism evidence="4">
    <name type="scientific">Harvfovirus sp</name>
    <dbReference type="NCBI Taxonomy" id="2487768"/>
    <lineage>
        <taxon>Viruses</taxon>
        <taxon>Varidnaviria</taxon>
        <taxon>Bamfordvirae</taxon>
        <taxon>Nucleocytoviricota</taxon>
        <taxon>Megaviricetes</taxon>
        <taxon>Imitervirales</taxon>
        <taxon>Mimiviridae</taxon>
        <taxon>Klosneuvirinae</taxon>
    </lineage>
</organism>
<keyword evidence="1" id="KW-0479">Metal-binding</keyword>
<evidence type="ECO:0000256" key="2">
    <source>
        <dbReference type="SAM" id="Coils"/>
    </source>
</evidence>
<keyword evidence="1" id="KW-0863">Zinc-finger</keyword>
<keyword evidence="1" id="KW-0862">Zinc</keyword>